<dbReference type="Proteomes" id="UP000023152">
    <property type="component" value="Unassembled WGS sequence"/>
</dbReference>
<dbReference type="AlphaFoldDB" id="X6MM56"/>
<feature type="region of interest" description="Disordered" evidence="1">
    <location>
        <begin position="17"/>
        <end position="45"/>
    </location>
</feature>
<evidence type="ECO:0000313" key="3">
    <source>
        <dbReference type="EMBL" id="ETO14904.1"/>
    </source>
</evidence>
<keyword evidence="2" id="KW-0472">Membrane</keyword>
<keyword evidence="2" id="KW-0812">Transmembrane</keyword>
<evidence type="ECO:0000256" key="1">
    <source>
        <dbReference type="SAM" id="MobiDB-lite"/>
    </source>
</evidence>
<sequence>MSTSLVAGIVPPPIKKKYKHKKKSERTAKSTESTDLNRKTTSSSTTTALNKNGCHDLKTANSIGIAYFTFVIFATFIIFVAGFFIVINTCYLVPFSQRSLCFWLFILLFELKHIKRHLWYMYFIVRCFLKKKDACVHPIPKKKK</sequence>
<keyword evidence="4" id="KW-1185">Reference proteome</keyword>
<proteinExistence type="predicted"/>
<feature type="transmembrane region" description="Helical" evidence="2">
    <location>
        <begin position="65"/>
        <end position="85"/>
    </location>
</feature>
<organism evidence="3 4">
    <name type="scientific">Reticulomyxa filosa</name>
    <dbReference type="NCBI Taxonomy" id="46433"/>
    <lineage>
        <taxon>Eukaryota</taxon>
        <taxon>Sar</taxon>
        <taxon>Rhizaria</taxon>
        <taxon>Retaria</taxon>
        <taxon>Foraminifera</taxon>
        <taxon>Monothalamids</taxon>
        <taxon>Reticulomyxidae</taxon>
        <taxon>Reticulomyxa</taxon>
    </lineage>
</organism>
<gene>
    <name evidence="3" type="ORF">RFI_22463</name>
</gene>
<name>X6MM56_RETFI</name>
<evidence type="ECO:0000313" key="4">
    <source>
        <dbReference type="Proteomes" id="UP000023152"/>
    </source>
</evidence>
<accession>X6MM56</accession>
<feature type="compositionally biased region" description="Polar residues" evidence="1">
    <location>
        <begin position="30"/>
        <end position="45"/>
    </location>
</feature>
<comment type="caution">
    <text evidence="3">The sequence shown here is derived from an EMBL/GenBank/DDBJ whole genome shotgun (WGS) entry which is preliminary data.</text>
</comment>
<protein>
    <submittedName>
        <fullName evidence="3">Uncharacterized protein</fullName>
    </submittedName>
</protein>
<evidence type="ECO:0000256" key="2">
    <source>
        <dbReference type="SAM" id="Phobius"/>
    </source>
</evidence>
<reference evidence="3 4" key="1">
    <citation type="journal article" date="2013" name="Curr. Biol.">
        <title>The Genome of the Foraminiferan Reticulomyxa filosa.</title>
        <authorList>
            <person name="Glockner G."/>
            <person name="Hulsmann N."/>
            <person name="Schleicher M."/>
            <person name="Noegel A.A."/>
            <person name="Eichinger L."/>
            <person name="Gallinger C."/>
            <person name="Pawlowski J."/>
            <person name="Sierra R."/>
            <person name="Euteneuer U."/>
            <person name="Pillet L."/>
            <person name="Moustafa A."/>
            <person name="Platzer M."/>
            <person name="Groth M."/>
            <person name="Szafranski K."/>
            <person name="Schliwa M."/>
        </authorList>
    </citation>
    <scope>NUCLEOTIDE SEQUENCE [LARGE SCALE GENOMIC DNA]</scope>
</reference>
<dbReference type="EMBL" id="ASPP01019670">
    <property type="protein sequence ID" value="ETO14904.1"/>
    <property type="molecule type" value="Genomic_DNA"/>
</dbReference>
<keyword evidence="2" id="KW-1133">Transmembrane helix</keyword>